<reference evidence="1" key="1">
    <citation type="journal article" date="2014" name="Front. Microbiol.">
        <title>High frequency of phylogenetically diverse reductive dehalogenase-homologous genes in deep subseafloor sedimentary metagenomes.</title>
        <authorList>
            <person name="Kawai M."/>
            <person name="Futagami T."/>
            <person name="Toyoda A."/>
            <person name="Takaki Y."/>
            <person name="Nishi S."/>
            <person name="Hori S."/>
            <person name="Arai W."/>
            <person name="Tsubouchi T."/>
            <person name="Morono Y."/>
            <person name="Uchiyama I."/>
            <person name="Ito T."/>
            <person name="Fujiyama A."/>
            <person name="Inagaki F."/>
            <person name="Takami H."/>
        </authorList>
    </citation>
    <scope>NUCLEOTIDE SEQUENCE</scope>
    <source>
        <strain evidence="1">Expedition CK06-06</strain>
    </source>
</reference>
<proteinExistence type="predicted"/>
<evidence type="ECO:0000313" key="1">
    <source>
        <dbReference type="EMBL" id="GAJ13240.1"/>
    </source>
</evidence>
<dbReference type="AlphaFoldDB" id="X1VTF4"/>
<feature type="non-terminal residue" evidence="1">
    <location>
        <position position="1"/>
    </location>
</feature>
<protein>
    <submittedName>
        <fullName evidence="1">Uncharacterized protein</fullName>
    </submittedName>
</protein>
<accession>X1VTF4</accession>
<organism evidence="1">
    <name type="scientific">marine sediment metagenome</name>
    <dbReference type="NCBI Taxonomy" id="412755"/>
    <lineage>
        <taxon>unclassified sequences</taxon>
        <taxon>metagenomes</taxon>
        <taxon>ecological metagenomes</taxon>
    </lineage>
</organism>
<gene>
    <name evidence="1" type="ORF">S12H4_42291</name>
</gene>
<sequence>PAGAFLGGVGGRFISEIADGALVGLLKPLTITTGYKAFEYAPVLKMTPAAACLLHQRKKITDELLDERFRWGGFEPIEQKFQYDSMRPFPTIPDLVVWARYHGDPDNVWSTLLDKVDIDSVDFPVWEWLGKQRLTTMQVQTLFRRGIIEKFNLHDQLARIGWSEPDRENIELLGWSIPNAMLLVQGNLQQEVYDDKILSDISVADIHPDYAQLYLDAVLTKPSSQDLIAYHLRRDPGLADLDADLKKIGIHPAYNDVYRT</sequence>
<comment type="caution">
    <text evidence="1">The sequence shown here is derived from an EMBL/GenBank/DDBJ whole genome shotgun (WGS) entry which is preliminary data.</text>
</comment>
<dbReference type="EMBL" id="BARW01025860">
    <property type="protein sequence ID" value="GAJ13240.1"/>
    <property type="molecule type" value="Genomic_DNA"/>
</dbReference>
<name>X1VTF4_9ZZZZ</name>
<feature type="non-terminal residue" evidence="1">
    <location>
        <position position="260"/>
    </location>
</feature>